<dbReference type="InterPro" id="IPR000086">
    <property type="entry name" value="NUDIX_hydrolase_dom"/>
</dbReference>
<dbReference type="PROSITE" id="PS51462">
    <property type="entry name" value="NUDIX"/>
    <property type="match status" value="1"/>
</dbReference>
<evidence type="ECO:0000256" key="3">
    <source>
        <dbReference type="ARBA" id="ARBA00007275"/>
    </source>
</evidence>
<dbReference type="CDD" id="cd03424">
    <property type="entry name" value="NUDIX_ADPRase_Nudt5_UGPPase_Nudt14"/>
    <property type="match status" value="1"/>
</dbReference>
<evidence type="ECO:0000256" key="5">
    <source>
        <dbReference type="ARBA" id="ARBA00022801"/>
    </source>
</evidence>
<evidence type="ECO:0000259" key="8">
    <source>
        <dbReference type="PROSITE" id="PS51462"/>
    </source>
</evidence>
<dbReference type="KEGG" id="dto:TOL2_C29970"/>
<comment type="similarity">
    <text evidence="3">Belongs to the Nudix hydrolase family. NudK subfamily.</text>
</comment>
<comment type="cofactor">
    <cofactor evidence="2">
        <name>Mg(2+)</name>
        <dbReference type="ChEBI" id="CHEBI:18420"/>
    </cofactor>
</comment>
<dbReference type="EMBL" id="FO203503">
    <property type="protein sequence ID" value="CCK81156.1"/>
    <property type="molecule type" value="Genomic_DNA"/>
</dbReference>
<dbReference type="InterPro" id="IPR015797">
    <property type="entry name" value="NUDIX_hydrolase-like_dom_sf"/>
</dbReference>
<evidence type="ECO:0000256" key="1">
    <source>
        <dbReference type="ARBA" id="ARBA00000847"/>
    </source>
</evidence>
<reference evidence="9 10" key="1">
    <citation type="journal article" date="2013" name="Environ. Microbiol.">
        <title>Complete genome, catabolic sub-proteomes and key-metabolites of Desulfobacula toluolica Tol2, a marine, aromatic compound-degrading, sulfate-reducing bacterium.</title>
        <authorList>
            <person name="Wohlbrand L."/>
            <person name="Jacob J.H."/>
            <person name="Kube M."/>
            <person name="Mussmann M."/>
            <person name="Jarling R."/>
            <person name="Beck A."/>
            <person name="Amann R."/>
            <person name="Wilkes H."/>
            <person name="Reinhardt R."/>
            <person name="Rabus R."/>
        </authorList>
    </citation>
    <scope>NUCLEOTIDE SEQUENCE [LARGE SCALE GENOMIC DNA]</scope>
    <source>
        <strain evidence="10">DSM 7467 / Tol2</strain>
    </source>
</reference>
<dbReference type="RefSeq" id="WP_014958365.1">
    <property type="nucleotide sequence ID" value="NC_018645.1"/>
</dbReference>
<sequence>MKINTVKKITDCKYLNLFSICYNDRVNHEKQWIFASRSERLNPFEQDYTKPNAVVIVPYHIQEKKLVVIKEFRVAIGGYQYGFPAGLVDKDESVEQAGKRELFEETGLTATKILKKSPVVFSSSGMTDESVSMMFVECKGHPTNSFNEASEDIEVMMLSRKQASDIICDNKIKFDVKLWIVLNTFASQGII</sequence>
<protein>
    <recommendedName>
        <fullName evidence="4">GDP-mannose pyrophosphatase</fullName>
    </recommendedName>
    <alternativeName>
        <fullName evidence="6">GDP-mannose hydrolase</fullName>
    </alternativeName>
    <alternativeName>
        <fullName evidence="7">GDPMK</fullName>
    </alternativeName>
</protein>
<dbReference type="PANTHER" id="PTHR11839">
    <property type="entry name" value="UDP/ADP-SUGAR PYROPHOSPHATASE"/>
    <property type="match status" value="1"/>
</dbReference>
<feature type="domain" description="Nudix hydrolase" evidence="8">
    <location>
        <begin position="49"/>
        <end position="181"/>
    </location>
</feature>
<proteinExistence type="inferred from homology"/>
<dbReference type="InterPro" id="IPR020476">
    <property type="entry name" value="Nudix_hydrolase"/>
</dbReference>
<dbReference type="AlphaFoldDB" id="K0NID6"/>
<name>K0NID6_DESTT</name>
<comment type="catalytic activity">
    <reaction evidence="1">
        <text>GDP-alpha-D-mannose + H2O = alpha-D-mannose 1-phosphate + GMP + 2 H(+)</text>
        <dbReference type="Rhea" id="RHEA:27978"/>
        <dbReference type="ChEBI" id="CHEBI:15377"/>
        <dbReference type="ChEBI" id="CHEBI:15378"/>
        <dbReference type="ChEBI" id="CHEBI:57527"/>
        <dbReference type="ChEBI" id="CHEBI:58115"/>
        <dbReference type="ChEBI" id="CHEBI:58409"/>
    </reaction>
</comment>
<evidence type="ECO:0000256" key="7">
    <source>
        <dbReference type="ARBA" id="ARBA00032272"/>
    </source>
</evidence>
<dbReference type="GO" id="GO:0019693">
    <property type="term" value="P:ribose phosphate metabolic process"/>
    <property type="evidence" value="ECO:0007669"/>
    <property type="project" value="TreeGrafter"/>
</dbReference>
<keyword evidence="10" id="KW-1185">Reference proteome</keyword>
<evidence type="ECO:0000256" key="2">
    <source>
        <dbReference type="ARBA" id="ARBA00001946"/>
    </source>
</evidence>
<dbReference type="PANTHER" id="PTHR11839:SF18">
    <property type="entry name" value="NUDIX HYDROLASE DOMAIN-CONTAINING PROTEIN"/>
    <property type="match status" value="1"/>
</dbReference>
<dbReference type="OrthoDB" id="177518at2"/>
<dbReference type="Proteomes" id="UP000007347">
    <property type="component" value="Chromosome"/>
</dbReference>
<evidence type="ECO:0000313" key="10">
    <source>
        <dbReference type="Proteomes" id="UP000007347"/>
    </source>
</evidence>
<dbReference type="Gene3D" id="3.90.79.10">
    <property type="entry name" value="Nucleoside Triphosphate Pyrophosphohydrolase"/>
    <property type="match status" value="1"/>
</dbReference>
<gene>
    <name evidence="9" type="ordered locus">TOL2_C29970</name>
</gene>
<evidence type="ECO:0000256" key="6">
    <source>
        <dbReference type="ARBA" id="ARBA00032162"/>
    </source>
</evidence>
<dbReference type="SUPFAM" id="SSF55811">
    <property type="entry name" value="Nudix"/>
    <property type="match status" value="1"/>
</dbReference>
<dbReference type="Pfam" id="PF00293">
    <property type="entry name" value="NUDIX"/>
    <property type="match status" value="1"/>
</dbReference>
<keyword evidence="5 9" id="KW-0378">Hydrolase</keyword>
<organism evidence="9 10">
    <name type="scientific">Desulfobacula toluolica (strain DSM 7467 / Tol2)</name>
    <dbReference type="NCBI Taxonomy" id="651182"/>
    <lineage>
        <taxon>Bacteria</taxon>
        <taxon>Pseudomonadati</taxon>
        <taxon>Thermodesulfobacteriota</taxon>
        <taxon>Desulfobacteria</taxon>
        <taxon>Desulfobacterales</taxon>
        <taxon>Desulfobacteraceae</taxon>
        <taxon>Desulfobacula</taxon>
    </lineage>
</organism>
<dbReference type="STRING" id="651182.TOL2_C29970"/>
<dbReference type="GO" id="GO:0006753">
    <property type="term" value="P:nucleoside phosphate metabolic process"/>
    <property type="evidence" value="ECO:0007669"/>
    <property type="project" value="TreeGrafter"/>
</dbReference>
<accession>K0NID6</accession>
<evidence type="ECO:0000313" key="9">
    <source>
        <dbReference type="EMBL" id="CCK81156.1"/>
    </source>
</evidence>
<dbReference type="HOGENOM" id="CLU_062658_0_3_7"/>
<evidence type="ECO:0000256" key="4">
    <source>
        <dbReference type="ARBA" id="ARBA00016377"/>
    </source>
</evidence>
<dbReference type="PRINTS" id="PR00502">
    <property type="entry name" value="NUDIXFAMILY"/>
</dbReference>
<dbReference type="GO" id="GO:0016787">
    <property type="term" value="F:hydrolase activity"/>
    <property type="evidence" value="ECO:0007669"/>
    <property type="project" value="UniProtKB-KW"/>
</dbReference>